<feature type="transmembrane region" description="Helical" evidence="2">
    <location>
        <begin position="157"/>
        <end position="180"/>
    </location>
</feature>
<dbReference type="Pfam" id="PF11309">
    <property type="entry name" value="DUF3112"/>
    <property type="match status" value="1"/>
</dbReference>
<keyword evidence="2" id="KW-0812">Transmembrane</keyword>
<gene>
    <name evidence="3" type="ORF">EJ02DRAFT_374560</name>
</gene>
<feature type="transmembrane region" description="Helical" evidence="2">
    <location>
        <begin position="38"/>
        <end position="60"/>
    </location>
</feature>
<keyword evidence="2" id="KW-1133">Transmembrane helix</keyword>
<evidence type="ECO:0000313" key="3">
    <source>
        <dbReference type="EMBL" id="KAF1943037.1"/>
    </source>
</evidence>
<feature type="region of interest" description="Disordered" evidence="1">
    <location>
        <begin position="282"/>
        <end position="319"/>
    </location>
</feature>
<feature type="transmembrane region" description="Helical" evidence="2">
    <location>
        <begin position="72"/>
        <end position="92"/>
    </location>
</feature>
<evidence type="ECO:0000313" key="4">
    <source>
        <dbReference type="Proteomes" id="UP000800038"/>
    </source>
</evidence>
<evidence type="ECO:0000256" key="1">
    <source>
        <dbReference type="SAM" id="MobiDB-lite"/>
    </source>
</evidence>
<name>A0A6A5T1P2_9PLEO</name>
<dbReference type="EMBL" id="ML976029">
    <property type="protein sequence ID" value="KAF1943037.1"/>
    <property type="molecule type" value="Genomic_DNA"/>
</dbReference>
<feature type="transmembrane region" description="Helical" evidence="2">
    <location>
        <begin position="112"/>
        <end position="137"/>
    </location>
</feature>
<feature type="region of interest" description="Disordered" evidence="1">
    <location>
        <begin position="326"/>
        <end position="345"/>
    </location>
</feature>
<evidence type="ECO:0000256" key="2">
    <source>
        <dbReference type="SAM" id="Phobius"/>
    </source>
</evidence>
<protein>
    <submittedName>
        <fullName evidence="3">Uncharacterized protein</fullName>
    </submittedName>
</protein>
<dbReference type="Proteomes" id="UP000800038">
    <property type="component" value="Unassembled WGS sequence"/>
</dbReference>
<reference evidence="3" key="1">
    <citation type="journal article" date="2020" name="Stud. Mycol.">
        <title>101 Dothideomycetes genomes: a test case for predicting lifestyles and emergence of pathogens.</title>
        <authorList>
            <person name="Haridas S."/>
            <person name="Albert R."/>
            <person name="Binder M."/>
            <person name="Bloem J."/>
            <person name="Labutti K."/>
            <person name="Salamov A."/>
            <person name="Andreopoulos B."/>
            <person name="Baker S."/>
            <person name="Barry K."/>
            <person name="Bills G."/>
            <person name="Bluhm B."/>
            <person name="Cannon C."/>
            <person name="Castanera R."/>
            <person name="Culley D."/>
            <person name="Daum C."/>
            <person name="Ezra D."/>
            <person name="Gonzalez J."/>
            <person name="Henrissat B."/>
            <person name="Kuo A."/>
            <person name="Liang C."/>
            <person name="Lipzen A."/>
            <person name="Lutzoni F."/>
            <person name="Magnuson J."/>
            <person name="Mondo S."/>
            <person name="Nolan M."/>
            <person name="Ohm R."/>
            <person name="Pangilinan J."/>
            <person name="Park H.-J."/>
            <person name="Ramirez L."/>
            <person name="Alfaro M."/>
            <person name="Sun H."/>
            <person name="Tritt A."/>
            <person name="Yoshinaga Y."/>
            <person name="Zwiers L.-H."/>
            <person name="Turgeon B."/>
            <person name="Goodwin S."/>
            <person name="Spatafora J."/>
            <person name="Crous P."/>
            <person name="Grigoriev I."/>
        </authorList>
    </citation>
    <scope>NUCLEOTIDE SEQUENCE</scope>
    <source>
        <strain evidence="3">CBS 161.51</strain>
    </source>
</reference>
<dbReference type="AlphaFoldDB" id="A0A6A5T1P2"/>
<dbReference type="OrthoDB" id="3357002at2759"/>
<feature type="transmembrane region" description="Helical" evidence="2">
    <location>
        <begin position="192"/>
        <end position="214"/>
    </location>
</feature>
<feature type="compositionally biased region" description="Basic and acidic residues" evidence="1">
    <location>
        <begin position="289"/>
        <end position="309"/>
    </location>
</feature>
<feature type="transmembrane region" description="Helical" evidence="2">
    <location>
        <begin position="234"/>
        <end position="251"/>
    </location>
</feature>
<organism evidence="3 4">
    <name type="scientific">Clathrospora elynae</name>
    <dbReference type="NCBI Taxonomy" id="706981"/>
    <lineage>
        <taxon>Eukaryota</taxon>
        <taxon>Fungi</taxon>
        <taxon>Dikarya</taxon>
        <taxon>Ascomycota</taxon>
        <taxon>Pezizomycotina</taxon>
        <taxon>Dothideomycetes</taxon>
        <taxon>Pleosporomycetidae</taxon>
        <taxon>Pleosporales</taxon>
        <taxon>Diademaceae</taxon>
        <taxon>Clathrospora</taxon>
    </lineage>
</organism>
<proteinExistence type="predicted"/>
<dbReference type="InterPro" id="IPR021460">
    <property type="entry name" value="DUF3112"/>
</dbReference>
<dbReference type="PANTHER" id="PTHR35184:SF1">
    <property type="entry name" value="INTEGRAL MEMBRANE PROTEIN"/>
    <property type="match status" value="1"/>
</dbReference>
<keyword evidence="2" id="KW-0472">Membrane</keyword>
<sequence length="476" mass="52770">MASHDGMPPSMAGHGPPYPPMVWPLGLFQKNRARGHKFLPNLVIFFFCMERILTSILRISSVCQPRDVKLAIAAQIFVAAGVLVLFIINIIFAMRLVRSTHRNFGWHPAFSIGFKIICVLIGGTLIAVIAGTVQSFYTLNPSTRATDRGLQLYGSTFLAIIATLPLPITLLALLIPYSPLDRFGIGRLRTKVFVLLISTTLLSLGAWYRCGVAWQTPVPRTQPLPSYLGKGAFYVFNFFVEVQTVLMYAILRVDLRWHIPNGAKGPGSYSVVQIQLDIEMQDSRTSSGTKHDDTFSLNEEKELDIDIEKTPPPTPPKHIEQIVNSQRSSLAVPKPAADGSKSQRSSILSNRLSFLTKSSSMLAIPEQKRSWRKSDQERIVKRLGGPWQQLASPTASVFSFEKSPTMSTFSQEKTAACSVIESQDAPAHNRSASEAPSIPDVVNQGGWTSKIDWEFRSPARFLSLSRKSMIGLQIQK</sequence>
<accession>A0A6A5T1P2</accession>
<keyword evidence="4" id="KW-1185">Reference proteome</keyword>
<dbReference type="PANTHER" id="PTHR35184">
    <property type="entry name" value="YALI0C10208P"/>
    <property type="match status" value="1"/>
</dbReference>